<organism evidence="1 2">
    <name type="scientific">Cymbomonas tetramitiformis</name>
    <dbReference type="NCBI Taxonomy" id="36881"/>
    <lineage>
        <taxon>Eukaryota</taxon>
        <taxon>Viridiplantae</taxon>
        <taxon>Chlorophyta</taxon>
        <taxon>Pyramimonadophyceae</taxon>
        <taxon>Pyramimonadales</taxon>
        <taxon>Pyramimonadaceae</taxon>
        <taxon>Cymbomonas</taxon>
    </lineage>
</organism>
<name>A0AAE0KRT0_9CHLO</name>
<accession>A0AAE0KRT0</accession>
<protein>
    <submittedName>
        <fullName evidence="1">Uncharacterized protein</fullName>
    </submittedName>
</protein>
<proteinExistence type="predicted"/>
<evidence type="ECO:0000313" key="2">
    <source>
        <dbReference type="Proteomes" id="UP001190700"/>
    </source>
</evidence>
<dbReference type="Proteomes" id="UP001190700">
    <property type="component" value="Unassembled WGS sequence"/>
</dbReference>
<dbReference type="EMBL" id="LGRX02019563">
    <property type="protein sequence ID" value="KAK3258392.1"/>
    <property type="molecule type" value="Genomic_DNA"/>
</dbReference>
<gene>
    <name evidence="1" type="ORF">CYMTET_32558</name>
</gene>
<keyword evidence="2" id="KW-1185">Reference proteome</keyword>
<dbReference type="AlphaFoldDB" id="A0AAE0KRT0"/>
<evidence type="ECO:0000313" key="1">
    <source>
        <dbReference type="EMBL" id="KAK3258392.1"/>
    </source>
</evidence>
<reference evidence="1 2" key="1">
    <citation type="journal article" date="2015" name="Genome Biol. Evol.">
        <title>Comparative Genomics of a Bacterivorous Green Alga Reveals Evolutionary Causalities and Consequences of Phago-Mixotrophic Mode of Nutrition.</title>
        <authorList>
            <person name="Burns J.A."/>
            <person name="Paasch A."/>
            <person name="Narechania A."/>
            <person name="Kim E."/>
        </authorList>
    </citation>
    <scope>NUCLEOTIDE SEQUENCE [LARGE SCALE GENOMIC DNA]</scope>
    <source>
        <strain evidence="1 2">PLY_AMNH</strain>
    </source>
</reference>
<comment type="caution">
    <text evidence="1">The sequence shown here is derived from an EMBL/GenBank/DDBJ whole genome shotgun (WGS) entry which is preliminary data.</text>
</comment>
<sequence length="83" mass="8793">MPAALGRLKPALSQSGSQAQLEAKQQRVAELQKVLERVTEVAGEDGLNALETRVVALQESQHFLATVINALLDKSATVVGEVA</sequence>